<dbReference type="InterPro" id="IPR036249">
    <property type="entry name" value="Thioredoxin-like_sf"/>
</dbReference>
<dbReference type="EMBL" id="OU015584">
    <property type="protein sequence ID" value="CAG5086270.1"/>
    <property type="molecule type" value="Genomic_DNA"/>
</dbReference>
<protein>
    <submittedName>
        <fullName evidence="2">Thiol-disulfide oxidoreductase ResA</fullName>
    </submittedName>
</protein>
<reference evidence="2" key="1">
    <citation type="submission" date="2021-04" db="EMBL/GenBank/DDBJ databases">
        <authorList>
            <person name="Rodrigo-Torres L."/>
            <person name="Arahal R. D."/>
            <person name="Lucena T."/>
        </authorList>
    </citation>
    <scope>NUCLEOTIDE SEQUENCE</scope>
    <source>
        <strain evidence="2">AS29M-1</strain>
    </source>
</reference>
<evidence type="ECO:0000313" key="3">
    <source>
        <dbReference type="Proteomes" id="UP000683507"/>
    </source>
</evidence>
<dbReference type="AlphaFoldDB" id="A0A916JQ07"/>
<proteinExistence type="predicted"/>
<dbReference type="PROSITE" id="PS51352">
    <property type="entry name" value="THIOREDOXIN_2"/>
    <property type="match status" value="1"/>
</dbReference>
<gene>
    <name evidence="2" type="primary">resA_8</name>
    <name evidence="2" type="ORF">CRYO30217_03065</name>
</gene>
<evidence type="ECO:0000313" key="2">
    <source>
        <dbReference type="EMBL" id="CAG5086270.1"/>
    </source>
</evidence>
<dbReference type="InterPro" id="IPR013740">
    <property type="entry name" value="Redoxin"/>
</dbReference>
<dbReference type="SUPFAM" id="SSF52833">
    <property type="entry name" value="Thioredoxin-like"/>
    <property type="match status" value="1"/>
</dbReference>
<dbReference type="InterPro" id="IPR013766">
    <property type="entry name" value="Thioredoxin_domain"/>
</dbReference>
<dbReference type="KEGG" id="ptan:CRYO30217_03065"/>
<dbReference type="CDD" id="cd02966">
    <property type="entry name" value="TlpA_like_family"/>
    <property type="match status" value="1"/>
</dbReference>
<dbReference type="Gene3D" id="3.40.30.10">
    <property type="entry name" value="Glutaredoxin"/>
    <property type="match status" value="1"/>
</dbReference>
<name>A0A916JQ07_9FLAO</name>
<organism evidence="2 3">
    <name type="scientific">Parvicella tangerina</name>
    <dbReference type="NCBI Taxonomy" id="2829795"/>
    <lineage>
        <taxon>Bacteria</taxon>
        <taxon>Pseudomonadati</taxon>
        <taxon>Bacteroidota</taxon>
        <taxon>Flavobacteriia</taxon>
        <taxon>Flavobacteriales</taxon>
        <taxon>Parvicellaceae</taxon>
        <taxon>Parvicella</taxon>
    </lineage>
</organism>
<accession>A0A916JQ07</accession>
<dbReference type="GO" id="GO:0016491">
    <property type="term" value="F:oxidoreductase activity"/>
    <property type="evidence" value="ECO:0007669"/>
    <property type="project" value="InterPro"/>
</dbReference>
<dbReference type="Proteomes" id="UP000683507">
    <property type="component" value="Chromosome"/>
</dbReference>
<dbReference type="InterPro" id="IPR050553">
    <property type="entry name" value="Thioredoxin_ResA/DsbE_sf"/>
</dbReference>
<dbReference type="Pfam" id="PF08534">
    <property type="entry name" value="Redoxin"/>
    <property type="match status" value="1"/>
</dbReference>
<keyword evidence="3" id="KW-1185">Reference proteome</keyword>
<sequence>MGINIIAQQTIKCYAPSFKGQIASLVTFEDYISYEYRILDRGIVDENGYITFEADPKKGMKAIIQIQDKSGAIYLDPKTPEYNVSFPLEVENVQKLNGNTVRLVFDNLPKNDLNTLILEFNLRFDYFLYGDTARVMLTASQSKVFQDSLANFTSRTFDIYKDIDNPYFKNYFKYSIASIALYSNRQDPAKNKYIIFETFIKGNPILYHNDAYMSFIKDFYRDALSDVILFDRDKIMFAINKLSSREALDEAMASHYYLKNDVFREFIMVNALMEGYHTTFFERRNMQEILWKIVEDPVSEKHADIAKNVLDFQNKLLIGSDAPQLSWTERNGETVNLRSLRGKHVYLQFWASWNKPSIQEMLIMKKLKEKYGKYVTFVSISLDANPEDYEQFMKNNTQGMDWHFGHYNGDSKILDDYNLRNVPIYFFIDDKGRLKQSPALSPSPNGTYKSIDESFFYLKKKLEPKAEFQIGGRN</sequence>
<dbReference type="PANTHER" id="PTHR42852">
    <property type="entry name" value="THIOL:DISULFIDE INTERCHANGE PROTEIN DSBE"/>
    <property type="match status" value="1"/>
</dbReference>
<feature type="domain" description="Thioredoxin" evidence="1">
    <location>
        <begin position="316"/>
        <end position="463"/>
    </location>
</feature>
<dbReference type="PANTHER" id="PTHR42852:SF13">
    <property type="entry name" value="PROTEIN DIPZ"/>
    <property type="match status" value="1"/>
</dbReference>
<evidence type="ECO:0000259" key="1">
    <source>
        <dbReference type="PROSITE" id="PS51352"/>
    </source>
</evidence>